<feature type="transmembrane region" description="Helical" evidence="2">
    <location>
        <begin position="271"/>
        <end position="289"/>
    </location>
</feature>
<feature type="transmembrane region" description="Helical" evidence="2">
    <location>
        <begin position="190"/>
        <end position="216"/>
    </location>
</feature>
<keyword evidence="2" id="KW-1133">Transmembrane helix</keyword>
<gene>
    <name evidence="3" type="ORF">EVG20_g1450</name>
</gene>
<feature type="transmembrane region" description="Helical" evidence="2">
    <location>
        <begin position="44"/>
        <end position="64"/>
    </location>
</feature>
<evidence type="ECO:0000256" key="2">
    <source>
        <dbReference type="SAM" id="Phobius"/>
    </source>
</evidence>
<evidence type="ECO:0008006" key="5">
    <source>
        <dbReference type="Google" id="ProtNLM"/>
    </source>
</evidence>
<reference evidence="3 4" key="1">
    <citation type="submission" date="2019-02" db="EMBL/GenBank/DDBJ databases">
        <title>Genome sequencing of the rare red list fungi Dentipellis fragilis.</title>
        <authorList>
            <person name="Buettner E."/>
            <person name="Kellner H."/>
        </authorList>
    </citation>
    <scope>NUCLEOTIDE SEQUENCE [LARGE SCALE GENOMIC DNA]</scope>
    <source>
        <strain evidence="3 4">DSM 105465</strain>
    </source>
</reference>
<feature type="compositionally biased region" description="Polar residues" evidence="1">
    <location>
        <begin position="310"/>
        <end position="337"/>
    </location>
</feature>
<feature type="transmembrane region" description="Helical" evidence="2">
    <location>
        <begin position="104"/>
        <end position="126"/>
    </location>
</feature>
<feature type="region of interest" description="Disordered" evidence="1">
    <location>
        <begin position="310"/>
        <end position="362"/>
    </location>
</feature>
<organism evidence="3 4">
    <name type="scientific">Dentipellis fragilis</name>
    <dbReference type="NCBI Taxonomy" id="205917"/>
    <lineage>
        <taxon>Eukaryota</taxon>
        <taxon>Fungi</taxon>
        <taxon>Dikarya</taxon>
        <taxon>Basidiomycota</taxon>
        <taxon>Agaricomycotina</taxon>
        <taxon>Agaricomycetes</taxon>
        <taxon>Russulales</taxon>
        <taxon>Hericiaceae</taxon>
        <taxon>Dentipellis</taxon>
    </lineage>
</organism>
<dbReference type="AlphaFoldDB" id="A0A4Y9Z9X2"/>
<protein>
    <recommendedName>
        <fullName evidence="5">G-protein coupled receptors family 1 profile domain-containing protein</fullName>
    </recommendedName>
</protein>
<sequence length="362" mass="39980">MCGQEFYMGQVAGLWTQTLLFGLYVALFAGSIYILRDKQPNNRFYLTTSIAMFILCSALMLLNLTQFLLTPEFVANSQCIGSLCVSCTLPQTQTRLNETIIQNFFNIILDFVFGLAQIIADGLLIFRCYILWKEKKWIVIAPLVLLLANTACTLGQAGCDIIIYNLRREIPLSQRVPPPYYIQISNLDSAFSIATMPLSLATNLVASALIISRILWMAKKLERTLGVSAGTRYRSAVTMIIESGAMWSISIVVFLITYFTAPNYHGIPGYAMQQLMGIAPTLIIVRVGLGKSIESQPIVSTSNASEFSRSGSMAERSVNSTSALKGENRWTQLSDVSLATPDAESMSRADIQGPPPPPEKWI</sequence>
<feature type="transmembrane region" description="Helical" evidence="2">
    <location>
        <begin position="138"/>
        <end position="164"/>
    </location>
</feature>
<dbReference type="OrthoDB" id="3357408at2759"/>
<keyword evidence="2" id="KW-0472">Membrane</keyword>
<name>A0A4Y9Z9X2_9AGAM</name>
<feature type="compositionally biased region" description="Pro residues" evidence="1">
    <location>
        <begin position="353"/>
        <end position="362"/>
    </location>
</feature>
<comment type="caution">
    <text evidence="3">The sequence shown here is derived from an EMBL/GenBank/DDBJ whole genome shotgun (WGS) entry which is preliminary data.</text>
</comment>
<keyword evidence="2" id="KW-0812">Transmembrane</keyword>
<dbReference type="Proteomes" id="UP000298327">
    <property type="component" value="Unassembled WGS sequence"/>
</dbReference>
<evidence type="ECO:0000313" key="3">
    <source>
        <dbReference type="EMBL" id="TFY71565.1"/>
    </source>
</evidence>
<dbReference type="EMBL" id="SEOQ01000046">
    <property type="protein sequence ID" value="TFY71565.1"/>
    <property type="molecule type" value="Genomic_DNA"/>
</dbReference>
<feature type="transmembrane region" description="Helical" evidence="2">
    <location>
        <begin position="14"/>
        <end position="35"/>
    </location>
</feature>
<proteinExistence type="predicted"/>
<evidence type="ECO:0000313" key="4">
    <source>
        <dbReference type="Proteomes" id="UP000298327"/>
    </source>
</evidence>
<accession>A0A4Y9Z9X2</accession>
<keyword evidence="4" id="KW-1185">Reference proteome</keyword>
<feature type="transmembrane region" description="Helical" evidence="2">
    <location>
        <begin position="237"/>
        <end position="259"/>
    </location>
</feature>
<evidence type="ECO:0000256" key="1">
    <source>
        <dbReference type="SAM" id="MobiDB-lite"/>
    </source>
</evidence>